<dbReference type="PANTHER" id="PTHR34136">
    <property type="match status" value="1"/>
</dbReference>
<dbReference type="EMBL" id="JAAEDK010000081">
    <property type="protein sequence ID" value="MBR0662126.1"/>
    <property type="molecule type" value="Genomic_DNA"/>
</dbReference>
<protein>
    <submittedName>
        <fullName evidence="3">WecB/TagA/CpsF family glycosyltransferase</fullName>
    </submittedName>
</protein>
<keyword evidence="5" id="KW-1185">Reference proteome</keyword>
<gene>
    <name evidence="4" type="ORF">GWK15_25060</name>
    <name evidence="3" type="ORF">GXW75_22925</name>
</gene>
<dbReference type="GO" id="GO:0016758">
    <property type="term" value="F:hexosyltransferase activity"/>
    <property type="evidence" value="ECO:0007669"/>
    <property type="project" value="TreeGrafter"/>
</dbReference>
<evidence type="ECO:0000256" key="2">
    <source>
        <dbReference type="ARBA" id="ARBA00022679"/>
    </source>
</evidence>
<dbReference type="InterPro" id="IPR004629">
    <property type="entry name" value="WecG_TagA_CpsF"/>
</dbReference>
<reference evidence="3" key="3">
    <citation type="journal article" date="2021" name="Syst. Appl. Microbiol.">
        <title>Roseomonas hellenica sp. nov., isolated from roots of wild-growing Alkanna tinctoria.</title>
        <authorList>
            <person name="Rat A."/>
            <person name="Naranjo H.D."/>
            <person name="Lebbe L."/>
            <person name="Cnockaert M."/>
            <person name="Krigas N."/>
            <person name="Grigoriadou K."/>
            <person name="Maloupa E."/>
            <person name="Willems A."/>
        </authorList>
    </citation>
    <scope>NUCLEOTIDE SEQUENCE</scope>
    <source>
        <strain evidence="3">LMG 31161</strain>
    </source>
</reference>
<accession>A0A9X9WP66</accession>
<reference evidence="3" key="1">
    <citation type="submission" date="2020-01" db="EMBL/GenBank/DDBJ databases">
        <authorList>
            <person name="Rat A."/>
        </authorList>
    </citation>
    <scope>NUCLEOTIDE SEQUENCE</scope>
    <source>
        <strain evidence="3">LMG 31161</strain>
    </source>
</reference>
<reference evidence="4 5" key="2">
    <citation type="submission" date="2020-02" db="EMBL/GenBank/DDBJ databases">
        <authorList>
            <person name="Sun Q."/>
            <person name="Inoue M."/>
        </authorList>
    </citation>
    <scope>NUCLEOTIDE SEQUENCE [LARGE SCALE GENOMIC DNA]</scope>
    <source>
        <strain evidence="4 5">KCTC 22478</strain>
    </source>
</reference>
<evidence type="ECO:0000313" key="5">
    <source>
        <dbReference type="Proteomes" id="UP000746741"/>
    </source>
</evidence>
<dbReference type="PANTHER" id="PTHR34136:SF1">
    <property type="entry name" value="UDP-N-ACETYL-D-MANNOSAMINURONIC ACID TRANSFERASE"/>
    <property type="match status" value="1"/>
</dbReference>
<evidence type="ECO:0000313" key="3">
    <source>
        <dbReference type="EMBL" id="MBR0662126.1"/>
    </source>
</evidence>
<keyword evidence="1" id="KW-0328">Glycosyltransferase</keyword>
<keyword evidence="2" id="KW-0808">Transferase</keyword>
<evidence type="ECO:0000313" key="6">
    <source>
        <dbReference type="Proteomes" id="UP001138708"/>
    </source>
</evidence>
<dbReference type="Proteomes" id="UP001138708">
    <property type="component" value="Unassembled WGS sequence"/>
</dbReference>
<comment type="caution">
    <text evidence="3">The sequence shown here is derived from an EMBL/GenBank/DDBJ whole genome shotgun (WGS) entry which is preliminary data.</text>
</comment>
<dbReference type="EMBL" id="JAAVUP010000025">
    <property type="protein sequence ID" value="NKE20249.1"/>
    <property type="molecule type" value="Genomic_DNA"/>
</dbReference>
<proteinExistence type="predicted"/>
<dbReference type="Pfam" id="PF03808">
    <property type="entry name" value="Glyco_tran_WecG"/>
    <property type="match status" value="1"/>
</dbReference>
<name>A0A9X9WP66_9PROT</name>
<dbReference type="Proteomes" id="UP000746741">
    <property type="component" value="Unassembled WGS sequence"/>
</dbReference>
<organism evidence="3 6">
    <name type="scientific">Neoroseomonas oryzicola</name>
    <dbReference type="NCBI Taxonomy" id="535904"/>
    <lineage>
        <taxon>Bacteria</taxon>
        <taxon>Pseudomonadati</taxon>
        <taxon>Pseudomonadota</taxon>
        <taxon>Alphaproteobacteria</taxon>
        <taxon>Acetobacterales</taxon>
        <taxon>Acetobacteraceae</taxon>
        <taxon>Neoroseomonas</taxon>
    </lineage>
</organism>
<evidence type="ECO:0000313" key="4">
    <source>
        <dbReference type="EMBL" id="NKE20249.1"/>
    </source>
</evidence>
<dbReference type="CDD" id="cd06533">
    <property type="entry name" value="Glyco_transf_WecG_TagA"/>
    <property type="match status" value="1"/>
</dbReference>
<evidence type="ECO:0000256" key="1">
    <source>
        <dbReference type="ARBA" id="ARBA00022676"/>
    </source>
</evidence>
<dbReference type="NCBIfam" id="TIGR00696">
    <property type="entry name" value="wecG_tagA_cpsF"/>
    <property type="match status" value="1"/>
</dbReference>
<dbReference type="AlphaFoldDB" id="A0A9X9WP66"/>
<sequence>MRADCVRARADRLVRPRLVFSSNGSVIADFHRDRAFRATLSQADIIDADGMPLVMATRLLCRNPLRERVSTTDFIHDAARAAVADGLRFYFLGAAPGVAAEAGNRLRRQHPGLDIVGIRHGYFAPEQVAEICAEVTRRRTDVLWVGLGSPRQETFAVACQAQLAGVGWIRTCGGMFDHCAGRVRRAPGWMQKSGLEWLHRAMLEPRRLGPRYLTTNPLAAFHLLTKTRD</sequence>